<organism evidence="9 10">
    <name type="scientific">Viridothelium virens</name>
    <name type="common">Speckled blister lichen</name>
    <name type="synonym">Trypethelium virens</name>
    <dbReference type="NCBI Taxonomy" id="1048519"/>
    <lineage>
        <taxon>Eukaryota</taxon>
        <taxon>Fungi</taxon>
        <taxon>Dikarya</taxon>
        <taxon>Ascomycota</taxon>
        <taxon>Pezizomycotina</taxon>
        <taxon>Dothideomycetes</taxon>
        <taxon>Dothideomycetes incertae sedis</taxon>
        <taxon>Trypetheliales</taxon>
        <taxon>Trypetheliaceae</taxon>
        <taxon>Viridothelium</taxon>
    </lineage>
</organism>
<evidence type="ECO:0000256" key="6">
    <source>
        <dbReference type="ARBA" id="ARBA00035289"/>
    </source>
</evidence>
<accession>A0A6A6HCR7</accession>
<evidence type="ECO:0000256" key="7">
    <source>
        <dbReference type="ARBA" id="ARBA00035399"/>
    </source>
</evidence>
<dbReference type="GO" id="GO:0032543">
    <property type="term" value="P:mitochondrial translation"/>
    <property type="evidence" value="ECO:0007669"/>
    <property type="project" value="TreeGrafter"/>
</dbReference>
<name>A0A6A6HCR7_VIRVR</name>
<evidence type="ECO:0000256" key="1">
    <source>
        <dbReference type="ARBA" id="ARBA00004173"/>
    </source>
</evidence>
<evidence type="ECO:0000256" key="4">
    <source>
        <dbReference type="ARBA" id="ARBA00023128"/>
    </source>
</evidence>
<dbReference type="Proteomes" id="UP000800092">
    <property type="component" value="Unassembled WGS sequence"/>
</dbReference>
<keyword evidence="4" id="KW-0496">Mitochondrion</keyword>
<evidence type="ECO:0000256" key="2">
    <source>
        <dbReference type="ARBA" id="ARBA00009254"/>
    </source>
</evidence>
<gene>
    <name evidence="9" type="ORF">EV356DRAFT_500165</name>
</gene>
<dbReference type="GO" id="GO:0003735">
    <property type="term" value="F:structural constituent of ribosome"/>
    <property type="evidence" value="ECO:0007669"/>
    <property type="project" value="InterPro"/>
</dbReference>
<proteinExistence type="inferred from homology"/>
<evidence type="ECO:0000256" key="5">
    <source>
        <dbReference type="ARBA" id="ARBA00023274"/>
    </source>
</evidence>
<comment type="subcellular location">
    <subcellularLocation>
        <location evidence="1">Mitochondrion</location>
    </subcellularLocation>
</comment>
<feature type="compositionally biased region" description="Acidic residues" evidence="8">
    <location>
        <begin position="213"/>
        <end position="228"/>
    </location>
</feature>
<evidence type="ECO:0000313" key="9">
    <source>
        <dbReference type="EMBL" id="KAF2235628.1"/>
    </source>
</evidence>
<dbReference type="InterPro" id="IPR038340">
    <property type="entry name" value="MRP-L47_sf"/>
</dbReference>
<protein>
    <recommendedName>
        <fullName evidence="6">Large ribosomal subunit protein uL29m</fullName>
    </recommendedName>
    <alternativeName>
        <fullName evidence="7">54S ribosomal protein L4, mitochondrial</fullName>
    </alternativeName>
</protein>
<dbReference type="Pfam" id="PF06984">
    <property type="entry name" value="MRP-L47"/>
    <property type="match status" value="1"/>
</dbReference>
<dbReference type="AlphaFoldDB" id="A0A6A6HCR7"/>
<comment type="similarity">
    <text evidence="2">Belongs to the universal ribosomal protein uL29 family.</text>
</comment>
<keyword evidence="5" id="KW-0687">Ribonucleoprotein</keyword>
<sequence>MQCLSATRTSTFPTFLIPGLCPPKSSKVPSLPFSTTAQRLKRDKSRNRGVSAIHATGLRRRQTLHVKKEDLPTPVLDRTKHSKIQIDPDHGLWQFFNDKRSALTSPDEDHAHGRAWTVEELRHKSWEDLHRLWWVCVKERNRLATEAYERRRLNAGYGDYESQERERTIKFTQRAIKHTLTERWYAWDAARQVAVEEGLDLSGNGPVWTPQNFEEDDAESEEIIEEPEERQTDAVGEETLKEVPPEADSTQHRPQPAATG</sequence>
<evidence type="ECO:0000313" key="10">
    <source>
        <dbReference type="Proteomes" id="UP000800092"/>
    </source>
</evidence>
<keyword evidence="10" id="KW-1185">Reference proteome</keyword>
<dbReference type="Gene3D" id="6.10.330.20">
    <property type="match status" value="1"/>
</dbReference>
<dbReference type="OrthoDB" id="270763at2759"/>
<dbReference type="EMBL" id="ML991790">
    <property type="protein sequence ID" value="KAF2235628.1"/>
    <property type="molecule type" value="Genomic_DNA"/>
</dbReference>
<evidence type="ECO:0000256" key="8">
    <source>
        <dbReference type="SAM" id="MobiDB-lite"/>
    </source>
</evidence>
<dbReference type="PANTHER" id="PTHR21183">
    <property type="entry name" value="RIBOSOMAL PROTEIN L47, MITOCHONDRIAL-RELATED"/>
    <property type="match status" value="1"/>
</dbReference>
<dbReference type="PANTHER" id="PTHR21183:SF18">
    <property type="entry name" value="LARGE RIBOSOMAL SUBUNIT PROTEIN UL29M"/>
    <property type="match status" value="1"/>
</dbReference>
<dbReference type="GO" id="GO:0005762">
    <property type="term" value="C:mitochondrial large ribosomal subunit"/>
    <property type="evidence" value="ECO:0007669"/>
    <property type="project" value="TreeGrafter"/>
</dbReference>
<dbReference type="InterPro" id="IPR010729">
    <property type="entry name" value="Ribosomal_uL29_mit"/>
</dbReference>
<feature type="region of interest" description="Disordered" evidence="8">
    <location>
        <begin position="202"/>
        <end position="260"/>
    </location>
</feature>
<keyword evidence="3" id="KW-0689">Ribosomal protein</keyword>
<reference evidence="9" key="1">
    <citation type="journal article" date="2020" name="Stud. Mycol.">
        <title>101 Dothideomycetes genomes: a test case for predicting lifestyles and emergence of pathogens.</title>
        <authorList>
            <person name="Haridas S."/>
            <person name="Albert R."/>
            <person name="Binder M."/>
            <person name="Bloem J."/>
            <person name="Labutti K."/>
            <person name="Salamov A."/>
            <person name="Andreopoulos B."/>
            <person name="Baker S."/>
            <person name="Barry K."/>
            <person name="Bills G."/>
            <person name="Bluhm B."/>
            <person name="Cannon C."/>
            <person name="Castanera R."/>
            <person name="Culley D."/>
            <person name="Daum C."/>
            <person name="Ezra D."/>
            <person name="Gonzalez J."/>
            <person name="Henrissat B."/>
            <person name="Kuo A."/>
            <person name="Liang C."/>
            <person name="Lipzen A."/>
            <person name="Lutzoni F."/>
            <person name="Magnuson J."/>
            <person name="Mondo S."/>
            <person name="Nolan M."/>
            <person name="Ohm R."/>
            <person name="Pangilinan J."/>
            <person name="Park H.-J."/>
            <person name="Ramirez L."/>
            <person name="Alfaro M."/>
            <person name="Sun H."/>
            <person name="Tritt A."/>
            <person name="Yoshinaga Y."/>
            <person name="Zwiers L.-H."/>
            <person name="Turgeon B."/>
            <person name="Goodwin S."/>
            <person name="Spatafora J."/>
            <person name="Crous P."/>
            <person name="Grigoriev I."/>
        </authorList>
    </citation>
    <scope>NUCLEOTIDE SEQUENCE</scope>
    <source>
        <strain evidence="9">Tuck. ex Michener</strain>
    </source>
</reference>
<evidence type="ECO:0000256" key="3">
    <source>
        <dbReference type="ARBA" id="ARBA00022980"/>
    </source>
</evidence>